<dbReference type="PANTHER" id="PTHR43133:SF62">
    <property type="entry name" value="RNA POLYMERASE SIGMA FACTOR SIGZ"/>
    <property type="match status" value="1"/>
</dbReference>
<protein>
    <submittedName>
        <fullName evidence="7">RNA polymerase ECF family sigma subunit</fullName>
    </submittedName>
</protein>
<reference evidence="7 8" key="1">
    <citation type="submission" date="2019-03" db="EMBL/GenBank/DDBJ databases">
        <title>Genomic Encyclopedia of Type Strains, Phase IV (KMG-IV): sequencing the most valuable type-strain genomes for metagenomic binning, comparative biology and taxonomic classification.</title>
        <authorList>
            <person name="Goeker M."/>
        </authorList>
    </citation>
    <scope>NUCLEOTIDE SEQUENCE [LARGE SCALE GENOMIC DNA]</scope>
    <source>
        <strain evidence="7 8">DSM 26377</strain>
    </source>
</reference>
<evidence type="ECO:0000313" key="7">
    <source>
        <dbReference type="EMBL" id="TDU26869.1"/>
    </source>
</evidence>
<feature type="domain" description="RNA polymerase sigma-70 region 2" evidence="5">
    <location>
        <begin position="30"/>
        <end position="97"/>
    </location>
</feature>
<feature type="domain" description="RNA polymerase sigma factor 70 region 4 type 2" evidence="6">
    <location>
        <begin position="132"/>
        <end position="184"/>
    </location>
</feature>
<sequence length="190" mass="21645">MIQTTAEEREHLGVLLSRVAGGDPRALAELYDLTSPILYGLLMRMLRRPEWAQEALQDSYLRVWQRAEAYDASKGEPIGWLIGVARYRALDLLRSRRDGDIEVSDTESPEAIDIDGQEASPEDRAVESEGLERLMRCMRGLTQVQRKSVLLAYYEGYSHTELSQAMHAPLGTVKAWIRRGLARLRECLER</sequence>
<evidence type="ECO:0000313" key="8">
    <source>
        <dbReference type="Proteomes" id="UP000295341"/>
    </source>
</evidence>
<dbReference type="NCBIfam" id="TIGR02937">
    <property type="entry name" value="sigma70-ECF"/>
    <property type="match status" value="1"/>
</dbReference>
<comment type="caution">
    <text evidence="7">The sequence shown here is derived from an EMBL/GenBank/DDBJ whole genome shotgun (WGS) entry which is preliminary data.</text>
</comment>
<dbReference type="InterPro" id="IPR014284">
    <property type="entry name" value="RNA_pol_sigma-70_dom"/>
</dbReference>
<accession>A0A4R7P0W3</accession>
<dbReference type="Gene3D" id="1.10.1740.10">
    <property type="match status" value="1"/>
</dbReference>
<dbReference type="RefSeq" id="WP_246051720.1">
    <property type="nucleotide sequence ID" value="NZ_MWIN01000009.1"/>
</dbReference>
<proteinExistence type="inferred from homology"/>
<keyword evidence="3" id="KW-0731">Sigma factor</keyword>
<dbReference type="GO" id="GO:0016987">
    <property type="term" value="F:sigma factor activity"/>
    <property type="evidence" value="ECO:0007669"/>
    <property type="project" value="UniProtKB-KW"/>
</dbReference>
<keyword evidence="4" id="KW-0804">Transcription</keyword>
<keyword evidence="2" id="KW-0805">Transcription regulation</keyword>
<keyword evidence="8" id="KW-1185">Reference proteome</keyword>
<dbReference type="EMBL" id="SOBT01000010">
    <property type="protein sequence ID" value="TDU26869.1"/>
    <property type="molecule type" value="Genomic_DNA"/>
</dbReference>
<dbReference type="AlphaFoldDB" id="A0A4R7P0W3"/>
<gene>
    <name evidence="7" type="ORF">DFR24_3900</name>
</gene>
<evidence type="ECO:0000256" key="4">
    <source>
        <dbReference type="ARBA" id="ARBA00023163"/>
    </source>
</evidence>
<dbReference type="Pfam" id="PF04542">
    <property type="entry name" value="Sigma70_r2"/>
    <property type="match status" value="1"/>
</dbReference>
<dbReference type="PANTHER" id="PTHR43133">
    <property type="entry name" value="RNA POLYMERASE ECF-TYPE SIGMA FACTO"/>
    <property type="match status" value="1"/>
</dbReference>
<dbReference type="InterPro" id="IPR007627">
    <property type="entry name" value="RNA_pol_sigma70_r2"/>
</dbReference>
<dbReference type="InterPro" id="IPR039425">
    <property type="entry name" value="RNA_pol_sigma-70-like"/>
</dbReference>
<evidence type="ECO:0000256" key="1">
    <source>
        <dbReference type="ARBA" id="ARBA00010641"/>
    </source>
</evidence>
<organism evidence="7 8">
    <name type="scientific">Panacagrimonas perspica</name>
    <dbReference type="NCBI Taxonomy" id="381431"/>
    <lineage>
        <taxon>Bacteria</taxon>
        <taxon>Pseudomonadati</taxon>
        <taxon>Pseudomonadota</taxon>
        <taxon>Gammaproteobacteria</taxon>
        <taxon>Nevskiales</taxon>
        <taxon>Nevskiaceae</taxon>
        <taxon>Panacagrimonas</taxon>
    </lineage>
</organism>
<evidence type="ECO:0000259" key="5">
    <source>
        <dbReference type="Pfam" id="PF04542"/>
    </source>
</evidence>
<comment type="similarity">
    <text evidence="1">Belongs to the sigma-70 factor family. ECF subfamily.</text>
</comment>
<dbReference type="SUPFAM" id="SSF88659">
    <property type="entry name" value="Sigma3 and sigma4 domains of RNA polymerase sigma factors"/>
    <property type="match status" value="1"/>
</dbReference>
<dbReference type="Gene3D" id="1.10.10.10">
    <property type="entry name" value="Winged helix-like DNA-binding domain superfamily/Winged helix DNA-binding domain"/>
    <property type="match status" value="1"/>
</dbReference>
<dbReference type="CDD" id="cd06171">
    <property type="entry name" value="Sigma70_r4"/>
    <property type="match status" value="1"/>
</dbReference>
<dbReference type="Pfam" id="PF08281">
    <property type="entry name" value="Sigma70_r4_2"/>
    <property type="match status" value="1"/>
</dbReference>
<dbReference type="InterPro" id="IPR013325">
    <property type="entry name" value="RNA_pol_sigma_r2"/>
</dbReference>
<name>A0A4R7P0W3_9GAMM</name>
<dbReference type="GO" id="GO:0006352">
    <property type="term" value="P:DNA-templated transcription initiation"/>
    <property type="evidence" value="ECO:0007669"/>
    <property type="project" value="InterPro"/>
</dbReference>
<evidence type="ECO:0000256" key="3">
    <source>
        <dbReference type="ARBA" id="ARBA00023082"/>
    </source>
</evidence>
<evidence type="ECO:0000259" key="6">
    <source>
        <dbReference type="Pfam" id="PF08281"/>
    </source>
</evidence>
<dbReference type="SUPFAM" id="SSF88946">
    <property type="entry name" value="Sigma2 domain of RNA polymerase sigma factors"/>
    <property type="match status" value="1"/>
</dbReference>
<dbReference type="GO" id="GO:0003677">
    <property type="term" value="F:DNA binding"/>
    <property type="evidence" value="ECO:0007669"/>
    <property type="project" value="InterPro"/>
</dbReference>
<dbReference type="Proteomes" id="UP000295341">
    <property type="component" value="Unassembled WGS sequence"/>
</dbReference>
<dbReference type="InterPro" id="IPR013249">
    <property type="entry name" value="RNA_pol_sigma70_r4_t2"/>
</dbReference>
<dbReference type="InterPro" id="IPR036388">
    <property type="entry name" value="WH-like_DNA-bd_sf"/>
</dbReference>
<evidence type="ECO:0000256" key="2">
    <source>
        <dbReference type="ARBA" id="ARBA00023015"/>
    </source>
</evidence>
<dbReference type="InterPro" id="IPR013324">
    <property type="entry name" value="RNA_pol_sigma_r3/r4-like"/>
</dbReference>